<evidence type="ECO:0000256" key="6">
    <source>
        <dbReference type="ARBA" id="ARBA00023244"/>
    </source>
</evidence>
<reference evidence="17" key="1">
    <citation type="submission" date="2021-02" db="EMBL/GenBank/DDBJ databases">
        <title>Natronoglycomyces albus gen. nov., sp. nov, a haloalkaliphilic actinobacterium from a soda solonchak soil.</title>
        <authorList>
            <person name="Sorokin D.Y."/>
            <person name="Khijniak T.V."/>
            <person name="Zakharycheva A.P."/>
            <person name="Boueva O.V."/>
            <person name="Ariskina E.V."/>
            <person name="Hahnke R.L."/>
            <person name="Bunk B."/>
            <person name="Sproer C."/>
            <person name="Schumann P."/>
            <person name="Evtushenko L.I."/>
            <person name="Kublanov I.V."/>
        </authorList>
    </citation>
    <scope>NUCLEOTIDE SEQUENCE</scope>
    <source>
        <strain evidence="17">DSM 106290</strain>
    </source>
</reference>
<evidence type="ECO:0000256" key="13">
    <source>
        <dbReference type="RuleBase" id="RU000584"/>
    </source>
</evidence>
<dbReference type="Gene3D" id="3.40.50.720">
    <property type="entry name" value="NAD(P)-binding Rossmann-like Domain"/>
    <property type="match status" value="1"/>
</dbReference>
<feature type="binding site" evidence="8 10">
    <location>
        <begin position="114"/>
        <end position="116"/>
    </location>
    <ligand>
        <name>substrate</name>
    </ligand>
</feature>
<sequence>MNLLAVGLSHHSAPVALLERVSMDRATANALSERLLAAAPIKEVCVLSTCNRVEVYAAATSFHAGLAVIVEELAARAGLSSTDFAEAGYVRYGPEAVRHVFSVACGLDSMVAGEAQILGQLRNAYETAREANHAGRYLHELMQQGLRVGKRVHAETDIDASAPSVVTAAFEAALAKLDRPHSELDVAIVGAGAMGALAAATLHRAPVASVTLLNRDRSKAERLARDYGGRVADYAHLAQVAAEVDLIFSATSSPEPVIAADTLHNRRETLVVCDLAIPRDVADDVARLDDVAVIGIAQLQTEPSASAGTDALAEAETILNEEVDAYLEGMRGDAVTPTVAALRAAAADIVDTEMSRIARRGDFSDEQRAEVAKTVHRVVQRLLHEPTVRVRQLSGQPGAPDYARVLQDLFALNTDSAEQPQGSLADALAVRIEEER</sequence>
<evidence type="ECO:0000256" key="2">
    <source>
        <dbReference type="ARBA" id="ARBA00005916"/>
    </source>
</evidence>
<keyword evidence="18" id="KW-1185">Reference proteome</keyword>
<dbReference type="PANTHER" id="PTHR43013:SF1">
    <property type="entry name" value="GLUTAMYL-TRNA REDUCTASE"/>
    <property type="match status" value="1"/>
</dbReference>
<keyword evidence="5 8" id="KW-0560">Oxidoreductase</keyword>
<dbReference type="InterPro" id="IPR036453">
    <property type="entry name" value="GluRdtase_dimer_dom_sf"/>
</dbReference>
<evidence type="ECO:0000256" key="1">
    <source>
        <dbReference type="ARBA" id="ARBA00005059"/>
    </source>
</evidence>
<comment type="subunit">
    <text evidence="8">Homodimer.</text>
</comment>
<keyword evidence="6 8" id="KW-0627">Porphyrin biosynthesis</keyword>
<dbReference type="SUPFAM" id="SSF69742">
    <property type="entry name" value="Glutamyl tRNA-reductase catalytic, N-terminal domain"/>
    <property type="match status" value="1"/>
</dbReference>
<dbReference type="GO" id="GO:0019353">
    <property type="term" value="P:protoporphyrinogen IX biosynthetic process from glutamate"/>
    <property type="evidence" value="ECO:0007669"/>
    <property type="project" value="TreeGrafter"/>
</dbReference>
<feature type="domain" description="Tetrapyrrole biosynthesis glutamyl-tRNA reductase dimerisation" evidence="14">
    <location>
        <begin position="314"/>
        <end position="412"/>
    </location>
</feature>
<dbReference type="FunFam" id="3.30.460.30:FF:000001">
    <property type="entry name" value="Glutamyl-tRNA reductase"/>
    <property type="match status" value="1"/>
</dbReference>
<evidence type="ECO:0000313" key="18">
    <source>
        <dbReference type="Proteomes" id="UP000662939"/>
    </source>
</evidence>
<dbReference type="GO" id="GO:0008883">
    <property type="term" value="F:glutamyl-tRNA reductase activity"/>
    <property type="evidence" value="ECO:0007669"/>
    <property type="project" value="UniProtKB-UniRule"/>
</dbReference>
<dbReference type="Pfam" id="PF05201">
    <property type="entry name" value="GlutR_N"/>
    <property type="match status" value="1"/>
</dbReference>
<dbReference type="RefSeq" id="WP_213171597.1">
    <property type="nucleotide sequence ID" value="NZ_CP070496.1"/>
</dbReference>
<name>A0A895XKK4_9ACTN</name>
<dbReference type="HAMAP" id="MF_00087">
    <property type="entry name" value="Glu_tRNA_reductase"/>
    <property type="match status" value="1"/>
</dbReference>
<dbReference type="InterPro" id="IPR015896">
    <property type="entry name" value="4pyrrol_synth_GluRdtase_dimer"/>
</dbReference>
<dbReference type="InterPro" id="IPR000343">
    <property type="entry name" value="4pyrrol_synth_GluRdtase"/>
</dbReference>
<evidence type="ECO:0000256" key="8">
    <source>
        <dbReference type="HAMAP-Rule" id="MF_00087"/>
    </source>
</evidence>
<dbReference type="PANTHER" id="PTHR43013">
    <property type="entry name" value="GLUTAMYL-TRNA REDUCTASE"/>
    <property type="match status" value="1"/>
</dbReference>
<dbReference type="InterPro" id="IPR006151">
    <property type="entry name" value="Shikm_DH/Glu-tRNA_Rdtase"/>
</dbReference>
<feature type="domain" description="Glutamyl-tRNA reductase N-terminal" evidence="16">
    <location>
        <begin position="6"/>
        <end position="156"/>
    </location>
</feature>
<dbReference type="UniPathway" id="UPA00251">
    <property type="reaction ID" value="UER00316"/>
</dbReference>
<comment type="function">
    <text evidence="8">Catalyzes the NADPH-dependent reduction of glutamyl-tRNA(Glu) to glutamate 1-semialdehyde (GSA).</text>
</comment>
<dbReference type="NCBIfam" id="TIGR01035">
    <property type="entry name" value="hemA"/>
    <property type="match status" value="1"/>
</dbReference>
<dbReference type="KEGG" id="nav:JQS30_01235"/>
<evidence type="ECO:0000259" key="16">
    <source>
        <dbReference type="Pfam" id="PF05201"/>
    </source>
</evidence>
<dbReference type="EMBL" id="CP070496">
    <property type="protein sequence ID" value="QSB05587.1"/>
    <property type="molecule type" value="Genomic_DNA"/>
</dbReference>
<evidence type="ECO:0000256" key="4">
    <source>
        <dbReference type="ARBA" id="ARBA00022857"/>
    </source>
</evidence>
<evidence type="ECO:0000256" key="12">
    <source>
        <dbReference type="PIRSR" id="PIRSR000445-4"/>
    </source>
</evidence>
<dbReference type="CDD" id="cd05213">
    <property type="entry name" value="NAD_bind_Glutamyl_tRNA_reduct"/>
    <property type="match status" value="1"/>
</dbReference>
<feature type="binding site" evidence="8 10">
    <location>
        <position position="109"/>
    </location>
    <ligand>
        <name>substrate</name>
    </ligand>
</feature>
<gene>
    <name evidence="8" type="primary">hemA</name>
    <name evidence="17" type="ORF">JQS30_01235</name>
</gene>
<comment type="similarity">
    <text evidence="2 8 13">Belongs to the glutamyl-tRNA reductase family.</text>
</comment>
<evidence type="ECO:0000259" key="14">
    <source>
        <dbReference type="Pfam" id="PF00745"/>
    </source>
</evidence>
<dbReference type="InterPro" id="IPR036343">
    <property type="entry name" value="GluRdtase_N_sf"/>
</dbReference>
<dbReference type="Pfam" id="PF01488">
    <property type="entry name" value="Shikimate_DH"/>
    <property type="match status" value="1"/>
</dbReference>
<feature type="site" description="Important for activity" evidence="8 12">
    <location>
        <position position="99"/>
    </location>
</feature>
<proteinExistence type="inferred from homology"/>
<feature type="active site" description="Nucleophile" evidence="8 9">
    <location>
        <position position="50"/>
    </location>
</feature>
<evidence type="ECO:0000256" key="5">
    <source>
        <dbReference type="ARBA" id="ARBA00023002"/>
    </source>
</evidence>
<dbReference type="Proteomes" id="UP000662939">
    <property type="component" value="Chromosome"/>
</dbReference>
<organism evidence="17 18">
    <name type="scientific">Natronoglycomyces albus</name>
    <dbReference type="NCBI Taxonomy" id="2811108"/>
    <lineage>
        <taxon>Bacteria</taxon>
        <taxon>Bacillati</taxon>
        <taxon>Actinomycetota</taxon>
        <taxon>Actinomycetes</taxon>
        <taxon>Glycomycetales</taxon>
        <taxon>Glycomycetaceae</taxon>
        <taxon>Natronoglycomyces</taxon>
    </lineage>
</organism>
<evidence type="ECO:0000313" key="17">
    <source>
        <dbReference type="EMBL" id="QSB05587.1"/>
    </source>
</evidence>
<evidence type="ECO:0000256" key="11">
    <source>
        <dbReference type="PIRSR" id="PIRSR000445-3"/>
    </source>
</evidence>
<dbReference type="EC" id="1.2.1.70" evidence="3 8"/>
<evidence type="ECO:0000256" key="10">
    <source>
        <dbReference type="PIRSR" id="PIRSR000445-2"/>
    </source>
</evidence>
<dbReference type="NCBIfam" id="NF000744">
    <property type="entry name" value="PRK00045.1-3"/>
    <property type="match status" value="1"/>
</dbReference>
<comment type="miscellaneous">
    <text evidence="8">During catalysis, the active site Cys acts as a nucleophile attacking the alpha-carbonyl group of tRNA-bound glutamate with the formation of a thioester intermediate between enzyme and glutamate, and the concomitant release of tRNA(Glu). The thioester intermediate is finally reduced by direct hydride transfer from NADPH, to form the product GSA.</text>
</comment>
<evidence type="ECO:0000256" key="3">
    <source>
        <dbReference type="ARBA" id="ARBA00012970"/>
    </source>
</evidence>
<comment type="catalytic activity">
    <reaction evidence="7 8 13">
        <text>(S)-4-amino-5-oxopentanoate + tRNA(Glu) + NADP(+) = L-glutamyl-tRNA(Glu) + NADPH + H(+)</text>
        <dbReference type="Rhea" id="RHEA:12344"/>
        <dbReference type="Rhea" id="RHEA-COMP:9663"/>
        <dbReference type="Rhea" id="RHEA-COMP:9680"/>
        <dbReference type="ChEBI" id="CHEBI:15378"/>
        <dbReference type="ChEBI" id="CHEBI:57501"/>
        <dbReference type="ChEBI" id="CHEBI:57783"/>
        <dbReference type="ChEBI" id="CHEBI:58349"/>
        <dbReference type="ChEBI" id="CHEBI:78442"/>
        <dbReference type="ChEBI" id="CHEBI:78520"/>
        <dbReference type="EC" id="1.2.1.70"/>
    </reaction>
</comment>
<protein>
    <recommendedName>
        <fullName evidence="3 8">Glutamyl-tRNA reductase</fullName>
        <shortName evidence="8">GluTR</shortName>
        <ecNumber evidence="3 8">1.2.1.70</ecNumber>
    </recommendedName>
</protein>
<feature type="domain" description="Quinate/shikimate 5-dehydrogenase/glutamyl-tRNA reductase" evidence="15">
    <location>
        <begin position="180"/>
        <end position="300"/>
    </location>
</feature>
<dbReference type="Pfam" id="PF00745">
    <property type="entry name" value="GlutR_dimer"/>
    <property type="match status" value="1"/>
</dbReference>
<dbReference type="PIRSF" id="PIRSF000445">
    <property type="entry name" value="4pyrrol_synth_GluRdtase"/>
    <property type="match status" value="1"/>
</dbReference>
<evidence type="ECO:0000256" key="9">
    <source>
        <dbReference type="PIRSR" id="PIRSR000445-1"/>
    </source>
</evidence>
<keyword evidence="4 8" id="KW-0521">NADP</keyword>
<dbReference type="InterPro" id="IPR015895">
    <property type="entry name" value="4pyrrol_synth_GluRdtase_N"/>
</dbReference>
<dbReference type="AlphaFoldDB" id="A0A895XKK4"/>
<feature type="binding site" evidence="8 10">
    <location>
        <position position="120"/>
    </location>
    <ligand>
        <name>substrate</name>
    </ligand>
</feature>
<dbReference type="Gene3D" id="3.30.460.30">
    <property type="entry name" value="Glutamyl-tRNA reductase, N-terminal domain"/>
    <property type="match status" value="1"/>
</dbReference>
<comment type="pathway">
    <text evidence="1 8 13">Porphyrin-containing compound metabolism; protoporphyrin-IX biosynthesis; 5-aminolevulinate from L-glutamyl-tRNA(Glu): step 1/2.</text>
</comment>
<accession>A0A895XKK4</accession>
<evidence type="ECO:0000256" key="7">
    <source>
        <dbReference type="ARBA" id="ARBA00047464"/>
    </source>
</evidence>
<dbReference type="SUPFAM" id="SSF51735">
    <property type="entry name" value="NAD(P)-binding Rossmann-fold domains"/>
    <property type="match status" value="1"/>
</dbReference>
<dbReference type="SUPFAM" id="SSF69075">
    <property type="entry name" value="Glutamyl tRNA-reductase dimerization domain"/>
    <property type="match status" value="1"/>
</dbReference>
<feature type="binding site" evidence="8 11">
    <location>
        <begin position="190"/>
        <end position="195"/>
    </location>
    <ligand>
        <name>NADP(+)</name>
        <dbReference type="ChEBI" id="CHEBI:58349"/>
    </ligand>
</feature>
<evidence type="ECO:0000259" key="15">
    <source>
        <dbReference type="Pfam" id="PF01488"/>
    </source>
</evidence>
<dbReference type="InterPro" id="IPR036291">
    <property type="entry name" value="NAD(P)-bd_dom_sf"/>
</dbReference>
<dbReference type="GO" id="GO:0050661">
    <property type="term" value="F:NADP binding"/>
    <property type="evidence" value="ECO:0007669"/>
    <property type="project" value="InterPro"/>
</dbReference>
<feature type="binding site" evidence="8 10">
    <location>
        <begin position="49"/>
        <end position="52"/>
    </location>
    <ligand>
        <name>substrate</name>
    </ligand>
</feature>
<comment type="domain">
    <text evidence="8">Possesses an unusual extended V-shaped dimeric structure with each monomer consisting of three distinct domains arranged along a curved 'spinal' alpha-helix. The N-terminal catalytic domain specifically recognizes the glutamate moiety of the substrate. The second domain is the NADPH-binding domain, and the third C-terminal domain is responsible for dimerization.</text>
</comment>